<evidence type="ECO:0000313" key="3">
    <source>
        <dbReference type="Proteomes" id="UP001199319"/>
    </source>
</evidence>
<dbReference type="Proteomes" id="UP001199319">
    <property type="component" value="Unassembled WGS sequence"/>
</dbReference>
<protein>
    <submittedName>
        <fullName evidence="2">Uncharacterized protein</fullName>
    </submittedName>
</protein>
<gene>
    <name evidence="2" type="ORF">LKD37_07315</name>
</gene>
<organism evidence="2 3">
    <name type="scientific">Brotocaccenecus cirricatena</name>
    <dbReference type="NCBI Taxonomy" id="3064195"/>
    <lineage>
        <taxon>Bacteria</taxon>
        <taxon>Bacillati</taxon>
        <taxon>Bacillota</taxon>
        <taxon>Clostridia</taxon>
        <taxon>Eubacteriales</taxon>
        <taxon>Oscillospiraceae</taxon>
        <taxon>Brotocaccenecus</taxon>
    </lineage>
</organism>
<dbReference type="EMBL" id="JAJEPW010000017">
    <property type="protein sequence ID" value="MCC2129322.1"/>
    <property type="molecule type" value="Genomic_DNA"/>
</dbReference>
<reference evidence="2" key="1">
    <citation type="submission" date="2021-10" db="EMBL/GenBank/DDBJ databases">
        <title>Anaerobic single-cell dispensing facilitates the cultivation of human gut bacteria.</title>
        <authorList>
            <person name="Afrizal A."/>
        </authorList>
    </citation>
    <scope>NUCLEOTIDE SEQUENCE</scope>
    <source>
        <strain evidence="2">CLA-AA-H272</strain>
    </source>
</reference>
<evidence type="ECO:0000256" key="1">
    <source>
        <dbReference type="SAM" id="SignalP"/>
    </source>
</evidence>
<evidence type="ECO:0000313" key="2">
    <source>
        <dbReference type="EMBL" id="MCC2129322.1"/>
    </source>
</evidence>
<accession>A0AAE3DDU7</accession>
<feature type="signal peptide" evidence="1">
    <location>
        <begin position="1"/>
        <end position="21"/>
    </location>
</feature>
<comment type="caution">
    <text evidence="2">The sequence shown here is derived from an EMBL/GenBank/DDBJ whole genome shotgun (WGS) entry which is preliminary data.</text>
</comment>
<dbReference type="AlphaFoldDB" id="A0AAE3DDU7"/>
<dbReference type="RefSeq" id="WP_302928603.1">
    <property type="nucleotide sequence ID" value="NZ_JAJEPW010000017.1"/>
</dbReference>
<feature type="chain" id="PRO_5042128567" evidence="1">
    <location>
        <begin position="22"/>
        <end position="216"/>
    </location>
</feature>
<keyword evidence="1" id="KW-0732">Signal</keyword>
<proteinExistence type="predicted"/>
<sequence length="216" mass="23861">MKKTLLAALLAALMLVCTGCASFLERDYSVVQPHSSTYYESEDRSVLRAESYQDLVNDLMLLLTGGAREGTIWLYAGTEPLDASAAAERACKEVQQETPLGAYAVKYLTYTIDDSARNYTAIHLTIGYRRTQEQIASMVYTTSVSALGELLTAAARRGSGELVVQVGYFDHQEEEVRSIVDQVQAMEAPEQKEPWTVNFYPEGGDVGIIEILLKKS</sequence>
<name>A0AAE3DDU7_9FIRM</name>
<keyword evidence="3" id="KW-1185">Reference proteome</keyword>